<protein>
    <submittedName>
        <fullName evidence="3">T9SS type A sorting domain-containing protein</fullName>
    </submittedName>
</protein>
<proteinExistence type="predicted"/>
<feature type="signal peptide" evidence="1">
    <location>
        <begin position="1"/>
        <end position="24"/>
    </location>
</feature>
<dbReference type="InterPro" id="IPR026444">
    <property type="entry name" value="Secre_tail"/>
</dbReference>
<evidence type="ECO:0000256" key="1">
    <source>
        <dbReference type="SAM" id="SignalP"/>
    </source>
</evidence>
<sequence>MKKLYKQLLSVCMLVWLTTSFTFAQQTYYTIKSGGTLNWNDNASWTFDPNSVNGGAGIPGEHDNIYIHTGVTLKVPADLSIVNYGTIDISIGGTLKFENEKQLNFTSINGAGNIEINNTKLPKASSHSTQLFSDSSKGYIIFYGSNNLSIKNKVGYMFSNLIKKGNGQLEIGKNNFQDFTIEEGTVVLPFYTRAIVKGDITIKPGTFFLTDDDSDKNKDSALETYGNFTNEGTVDIKNCKYYLYGENDQQVVLSTENGGTVDLERIVIEKNSKSDKVSFTSYQNDILTLHGVNNGKFSGTEGVLEGKFSFALEKGTAIIGENIQLNLGNGDGNRPLRSESILHIDGGTIENDNKNALTVYGQFKITKGNYTSSGSEGITLRERGEVVINGGLVNIKKMKTSNQGEDHQGSYTQTGGILNIKGFDDKYQPFSLPYSSNVFNMSSGGLIIIDGTDSNSDKGLLIRSSDGNSKVTGGEIRLITKDKQKLVVASQPYLPTLNVTGDGEVEVSPLSFDGEAPTQYPLRIEKDLKIATELYVGTQDVIIGEQLHILKKDAYRYKSNANREIRINNNRTIFSGDRKGSIFIDYPAYKENSTSEEVNLYHVVVDKSGAVGQDSVVLFASDHVKATKMLADYIAGDKDEENECNLLRIGDTDSDNVDVGTLEVKRGILHQNEYSIRLFCNTFIGKDGQLGVFDAEKTSSNAIVKFRPKNQVINVEKGAKIGNVKINAENNTIAFDDDIYIQRIYYKHGLVDLRENNMKVDRFDLRSDLGYHGQNKNFFITNGNDSDGGLSILVHDGMYHRTDSKNIIIDIPIGTSSTNYSPLKLLLESNTTDLSTINDYITVKAVNKKLATAKPGSDNEDMLPLYWKVTRGNDKMLPQMILNGYIQTNYTIESDWEAGKVLDSDQIIADIYNVANYERKSTPNKITEDLKGSKDLYLYRDGYFMHRVVFDGRWDNDNTKEFTELENANYTIGIEQSFVGSPEVFYWTFKGNGVGNAAARWDNADNWVDVNGKGIYDPTGKIRWYPIKNDIAVFDRSFVNNPTTQLNDIRVPNYFLGNDGKEDKTKPFVAEVAEVVFADPDPEFRVIVHDIGTLKARNVKGPGQIIVHYGVTEYGHLEGDFGAWAKEDSSVFNARVANSVNTLDDVAIIRDQEAIKSYPKFYVNAEGANKFARLDFDLSATEFRVINKAKVLIDGAVEKGGNMNIKNDIYVGNYAKGQLMFYGGQFEKEIKARNIFIGNPNNNDGAKIITSDNSYTGKTEHKFFLRGGILLTKTKNGLNNINVSLIDNNTSVKTYFEGTDRGFIDSYITEKNPIKMGDIVINKDFVTDSVFFNADIEFVQNRVATNNEKSFVLNSGTVILNNPLQVLDVNAGGGNFEIAKEAKLIIQNGAKVVTTSDHETGGGVDLHGGLFVKGGTADFSGGPNGNTPVIYSSNATIYIENTDSNQSKLLIGAQLRTPFNTQKGILNYVHKSGVVEIGGQTLKGENLNQAVLELNDIESVFNLGFKYEKGVNELIIRGGNNTDRVLIDIFNLTLNNNTFAHDAKIVIETEETAPVKIYAKDLPYLFINKGKIELDERATNTNIHYGLEINNLDAQFNQKGKGLTLINPYKIVNNNIWSTEGGDLTIIGDDHVVYSGVNSTHEAINNLVISVPSIKFDQPFTSNSLQVKGNLDIQDQSEVILKGTDLLFDGNLLSLDGKISSNTKTEKISLNKGSEQFIKANNGHIDFLSINNDVTLYDADQSSSFFKLTLQEKLELLNGVLYIQENQLWLGRNLEITSGANSFDETRMIATSGNQRDGGIVKAFKGTIDGNTIPLGVITGSDRKYTPLSFTALSGHEKVDPDASFNINVAILNQVYPGLKVEGKPDGYIHSLLDYTWFINSIDDNGDILQLPDHFNLAVNMTYDQGDVITNAPITEDDYLTAEFFENALNWQVGKGGIDINNNYIQFILSGNVMKVLNNNVISGVYSAGHRDDMSIGITEYYTVADGDWSNHTIWETYPLKEGSKIIIDGEEYPTYVKGDPEPSSHAPSNGTNITINSGHVVNYNTPGLFLSKMQLDGHLKLSQTGAQGGFGFVYGNGTIELNKTLALPDGNWDDFMKSDAQGGIVMMNLDPDMYGIGTIDYKDGVNVNLGSYQHIRGLQFSNADISKSLVMYNLNYSNITIGDAGFTIGDNARVNMGGTDQTVFTINGVTTIDGHLSLTNGPKAYFNKDLNVNSTGHLQLEGELYLSEDFNVTSGGTISHSSTSLTVFNGVDLQSLSLAGQSLRSIQVAMTGSAPILNVVSESTIDNQILFTTGKIKSSGNLIVNNPEGVFNSSDVSYIIGETYFKLGQTFNADIIIFPIGSDKYFYPIAVGTRTDGAGLGKDVMFKADFTADIKEEDVNVNVPDIVDSNGHKLTAIQKDGTWILEPQDLKVGEQIELYVWKYIGRIKNEYGSALDDHETDFRNVFIDDASEYHVIGGNVNEVHVSRNGIKPNSTIYFIGQGVGKKATISIASGSSSARTTSTEYSNAGFQWGYVGHVFDKDLPVELISFDAEVTDQEQVFLSWSTAQEQNNEVFVIEKSSNNRDWEYLGEVEGQGNTNVRTDYFFKDKSPFKGQSYYRLIQYDFNGDFEVFGPVKVSMNTEEEALEVNVYPNPAYGETVTLEFLTEADKYFVEVLNASGRRVYFNESDHFRHEINISQFTSGMYFIRVTDGSRQIIKKLICK</sequence>
<evidence type="ECO:0000313" key="3">
    <source>
        <dbReference type="EMBL" id="NLR90133.1"/>
    </source>
</evidence>
<gene>
    <name evidence="3" type="ORF">HGP29_02900</name>
</gene>
<comment type="caution">
    <text evidence="3">The sequence shown here is derived from an EMBL/GenBank/DDBJ whole genome shotgun (WGS) entry which is preliminary data.</text>
</comment>
<feature type="domain" description="Secretion system C-terminal sorting" evidence="2">
    <location>
        <begin position="2631"/>
        <end position="2702"/>
    </location>
</feature>
<accession>A0A7X8SH29</accession>
<evidence type="ECO:0000259" key="2">
    <source>
        <dbReference type="Pfam" id="PF18962"/>
    </source>
</evidence>
<keyword evidence="4" id="KW-1185">Reference proteome</keyword>
<dbReference type="RefSeq" id="WP_168880810.1">
    <property type="nucleotide sequence ID" value="NZ_JABAIL010000001.1"/>
</dbReference>
<name>A0A7X8SH29_9BACT</name>
<dbReference type="EMBL" id="JABAIL010000001">
    <property type="protein sequence ID" value="NLR90133.1"/>
    <property type="molecule type" value="Genomic_DNA"/>
</dbReference>
<organism evidence="3 4">
    <name type="scientific">Flammeovirga agarivorans</name>
    <dbReference type="NCBI Taxonomy" id="2726742"/>
    <lineage>
        <taxon>Bacteria</taxon>
        <taxon>Pseudomonadati</taxon>
        <taxon>Bacteroidota</taxon>
        <taxon>Cytophagia</taxon>
        <taxon>Cytophagales</taxon>
        <taxon>Flammeovirgaceae</taxon>
        <taxon>Flammeovirga</taxon>
    </lineage>
</organism>
<reference evidence="3 4" key="1">
    <citation type="submission" date="2020-04" db="EMBL/GenBank/DDBJ databases">
        <title>Flammeovirga sp. SR4, a novel species isolated from seawater.</title>
        <authorList>
            <person name="Wang X."/>
        </authorList>
    </citation>
    <scope>NUCLEOTIDE SEQUENCE [LARGE SCALE GENOMIC DNA]</scope>
    <source>
        <strain evidence="3 4">SR4</strain>
    </source>
</reference>
<dbReference type="Proteomes" id="UP000585050">
    <property type="component" value="Unassembled WGS sequence"/>
</dbReference>
<feature type="chain" id="PRO_5031263975" evidence="1">
    <location>
        <begin position="25"/>
        <end position="2704"/>
    </location>
</feature>
<dbReference type="Pfam" id="PF18962">
    <property type="entry name" value="Por_Secre_tail"/>
    <property type="match status" value="1"/>
</dbReference>
<evidence type="ECO:0000313" key="4">
    <source>
        <dbReference type="Proteomes" id="UP000585050"/>
    </source>
</evidence>
<keyword evidence="1" id="KW-0732">Signal</keyword>
<dbReference type="NCBIfam" id="TIGR04183">
    <property type="entry name" value="Por_Secre_tail"/>
    <property type="match status" value="1"/>
</dbReference>